<evidence type="ECO:0000313" key="3">
    <source>
        <dbReference type="Proteomes" id="UP001418222"/>
    </source>
</evidence>
<accession>A0AAP0BRC7</accession>
<protein>
    <recommendedName>
        <fullName evidence="1">DNA helicase Pif1-like 2B domain-containing protein</fullName>
    </recommendedName>
</protein>
<dbReference type="SUPFAM" id="SSF52540">
    <property type="entry name" value="P-loop containing nucleoside triphosphate hydrolases"/>
    <property type="match status" value="1"/>
</dbReference>
<evidence type="ECO:0000313" key="2">
    <source>
        <dbReference type="EMBL" id="KAK8948653.1"/>
    </source>
</evidence>
<dbReference type="Proteomes" id="UP001418222">
    <property type="component" value="Unassembled WGS sequence"/>
</dbReference>
<dbReference type="InterPro" id="IPR049163">
    <property type="entry name" value="Pif1-like_2B_dom"/>
</dbReference>
<dbReference type="FunFam" id="3.40.50.300:FF:002884">
    <property type="entry name" value="ATP-dependent DNA helicase"/>
    <property type="match status" value="1"/>
</dbReference>
<evidence type="ECO:0000259" key="1">
    <source>
        <dbReference type="Pfam" id="PF21530"/>
    </source>
</evidence>
<dbReference type="EMBL" id="JBBWWQ010000004">
    <property type="protein sequence ID" value="KAK8948653.1"/>
    <property type="molecule type" value="Genomic_DNA"/>
</dbReference>
<gene>
    <name evidence="2" type="ORF">KSP39_PZI006065</name>
</gene>
<dbReference type="CDD" id="cd18809">
    <property type="entry name" value="SF1_C_RecD"/>
    <property type="match status" value="1"/>
</dbReference>
<dbReference type="PANTHER" id="PTHR10492:SF94">
    <property type="entry name" value="ATP-DEPENDENT DNA HELICASE"/>
    <property type="match status" value="1"/>
</dbReference>
<reference evidence="2 3" key="1">
    <citation type="journal article" date="2022" name="Nat. Plants">
        <title>Genomes of leafy and leafless Platanthera orchids illuminate the evolution of mycoheterotrophy.</title>
        <authorList>
            <person name="Li M.H."/>
            <person name="Liu K.W."/>
            <person name="Li Z."/>
            <person name="Lu H.C."/>
            <person name="Ye Q.L."/>
            <person name="Zhang D."/>
            <person name="Wang J.Y."/>
            <person name="Li Y.F."/>
            <person name="Zhong Z.M."/>
            <person name="Liu X."/>
            <person name="Yu X."/>
            <person name="Liu D.K."/>
            <person name="Tu X.D."/>
            <person name="Liu B."/>
            <person name="Hao Y."/>
            <person name="Liao X.Y."/>
            <person name="Jiang Y.T."/>
            <person name="Sun W.H."/>
            <person name="Chen J."/>
            <person name="Chen Y.Q."/>
            <person name="Ai Y."/>
            <person name="Zhai J.W."/>
            <person name="Wu S.S."/>
            <person name="Zhou Z."/>
            <person name="Hsiao Y.Y."/>
            <person name="Wu W.L."/>
            <person name="Chen Y.Y."/>
            <person name="Lin Y.F."/>
            <person name="Hsu J.L."/>
            <person name="Li C.Y."/>
            <person name="Wang Z.W."/>
            <person name="Zhao X."/>
            <person name="Zhong W.Y."/>
            <person name="Ma X.K."/>
            <person name="Ma L."/>
            <person name="Huang J."/>
            <person name="Chen G.Z."/>
            <person name="Huang M.Z."/>
            <person name="Huang L."/>
            <person name="Peng D.H."/>
            <person name="Luo Y.B."/>
            <person name="Zou S.Q."/>
            <person name="Chen S.P."/>
            <person name="Lan S."/>
            <person name="Tsai W.C."/>
            <person name="Van de Peer Y."/>
            <person name="Liu Z.J."/>
        </authorList>
    </citation>
    <scope>NUCLEOTIDE SEQUENCE [LARGE SCALE GENOMIC DNA]</scope>
    <source>
        <strain evidence="2">Lor287</strain>
    </source>
</reference>
<organism evidence="2 3">
    <name type="scientific">Platanthera zijinensis</name>
    <dbReference type="NCBI Taxonomy" id="2320716"/>
    <lineage>
        <taxon>Eukaryota</taxon>
        <taxon>Viridiplantae</taxon>
        <taxon>Streptophyta</taxon>
        <taxon>Embryophyta</taxon>
        <taxon>Tracheophyta</taxon>
        <taxon>Spermatophyta</taxon>
        <taxon>Magnoliopsida</taxon>
        <taxon>Liliopsida</taxon>
        <taxon>Asparagales</taxon>
        <taxon>Orchidaceae</taxon>
        <taxon>Orchidoideae</taxon>
        <taxon>Orchideae</taxon>
        <taxon>Orchidinae</taxon>
        <taxon>Platanthera</taxon>
    </lineage>
</organism>
<dbReference type="Pfam" id="PF21530">
    <property type="entry name" value="Pif1_2B_dom"/>
    <property type="match status" value="1"/>
</dbReference>
<comment type="caution">
    <text evidence="2">The sequence shown here is derived from an EMBL/GenBank/DDBJ whole genome shotgun (WGS) entry which is preliminary data.</text>
</comment>
<dbReference type="InterPro" id="IPR027417">
    <property type="entry name" value="P-loop_NTPase"/>
</dbReference>
<dbReference type="PANTHER" id="PTHR10492">
    <property type="match status" value="1"/>
</dbReference>
<proteinExistence type="predicted"/>
<sequence length="225" mass="25438">METRALITPLNEDVNKLNTKVLHLFPGEETTYYSFDSISDDFGNIYLPKLLNSINPGNLPPHKLTLKRGAPIMLLRNVDPKIGLCNDTRLIYRNFRRNVIEADILGGRFKGLRMFLPLMPLKSAEDAKMQFELTRKQFPVRLSFALTINKSQGQTIGNVRIFLSNHVLSHGQLYVALSRGVSESTTNILVKNCAVDGHAGVYTKNIIYKEIFDLITMRLTSLNDV</sequence>
<name>A0AAP0BRC7_9ASPA</name>
<keyword evidence="3" id="KW-1185">Reference proteome</keyword>
<dbReference type="AlphaFoldDB" id="A0AAP0BRC7"/>
<feature type="domain" description="DNA helicase Pif1-like 2B" evidence="1">
    <location>
        <begin position="50"/>
        <end position="91"/>
    </location>
</feature>